<evidence type="ECO:0000256" key="6">
    <source>
        <dbReference type="ARBA" id="ARBA00048366"/>
    </source>
</evidence>
<protein>
    <recommendedName>
        <fullName evidence="3">L-threonylcarbamoyladenylate synthase</fullName>
        <ecNumber evidence="3">2.7.7.87</ecNumber>
    </recommendedName>
</protein>
<evidence type="ECO:0000256" key="5">
    <source>
        <dbReference type="ARBA" id="ARBA00022679"/>
    </source>
</evidence>
<dbReference type="InterPro" id="IPR006070">
    <property type="entry name" value="Sua5-like_dom"/>
</dbReference>
<dbReference type="GO" id="GO:0003725">
    <property type="term" value="F:double-stranded RNA binding"/>
    <property type="evidence" value="ECO:0007669"/>
    <property type="project" value="InterPro"/>
</dbReference>
<sequence length="211" mass="22549">MQHSLFPPQISDKISEAAIALLNGGVIAYPTDTLYGLGANPNLEDAVERLLKIKGRSNSKGLPLLLDNIRTVETIVSEFSEIAQTICAHFWPGALTLILPAKSHLSTLITGNSRNVAIRIPNHPIPRALAAAIGGSIIGTSANLSNRSNLLDANQVSTIIGDRLEFVLDGGPIKNNTPSTVLDLTKTKPVIVRQGAISMQDIERTTGIKFE</sequence>
<dbReference type="SUPFAM" id="SSF55821">
    <property type="entry name" value="YrdC/RibB"/>
    <property type="match status" value="1"/>
</dbReference>
<evidence type="ECO:0000259" key="7">
    <source>
        <dbReference type="PROSITE" id="PS51163"/>
    </source>
</evidence>
<dbReference type="EMBL" id="UINC01009583">
    <property type="protein sequence ID" value="SVA42948.1"/>
    <property type="molecule type" value="Genomic_DNA"/>
</dbReference>
<dbReference type="InterPro" id="IPR017945">
    <property type="entry name" value="DHBP_synth_RibB-like_a/b_dom"/>
</dbReference>
<dbReference type="GO" id="GO:0005737">
    <property type="term" value="C:cytoplasm"/>
    <property type="evidence" value="ECO:0007669"/>
    <property type="project" value="UniProtKB-SubCell"/>
</dbReference>
<name>A0A381VT42_9ZZZZ</name>
<dbReference type="GO" id="GO:0006450">
    <property type="term" value="P:regulation of translational fidelity"/>
    <property type="evidence" value="ECO:0007669"/>
    <property type="project" value="TreeGrafter"/>
</dbReference>
<dbReference type="NCBIfam" id="TIGR00057">
    <property type="entry name" value="L-threonylcarbamoyladenylate synthase"/>
    <property type="match status" value="1"/>
</dbReference>
<reference evidence="8" key="1">
    <citation type="submission" date="2018-05" db="EMBL/GenBank/DDBJ databases">
        <authorList>
            <person name="Lanie J.A."/>
            <person name="Ng W.-L."/>
            <person name="Kazmierczak K.M."/>
            <person name="Andrzejewski T.M."/>
            <person name="Davidsen T.M."/>
            <person name="Wayne K.J."/>
            <person name="Tettelin H."/>
            <person name="Glass J.I."/>
            <person name="Rusch D."/>
            <person name="Podicherti R."/>
            <person name="Tsui H.-C.T."/>
            <person name="Winkler M.E."/>
        </authorList>
    </citation>
    <scope>NUCLEOTIDE SEQUENCE</scope>
</reference>
<proteinExistence type="inferred from homology"/>
<dbReference type="EC" id="2.7.7.87" evidence="3"/>
<keyword evidence="4" id="KW-0963">Cytoplasm</keyword>
<gene>
    <name evidence="8" type="ORF">METZ01_LOCUS95802</name>
</gene>
<keyword evidence="5" id="KW-0808">Transferase</keyword>
<evidence type="ECO:0000313" key="8">
    <source>
        <dbReference type="EMBL" id="SVA42948.1"/>
    </source>
</evidence>
<organism evidence="8">
    <name type="scientific">marine metagenome</name>
    <dbReference type="NCBI Taxonomy" id="408172"/>
    <lineage>
        <taxon>unclassified sequences</taxon>
        <taxon>metagenomes</taxon>
        <taxon>ecological metagenomes</taxon>
    </lineage>
</organism>
<comment type="catalytic activity">
    <reaction evidence="6">
        <text>L-threonine + hydrogencarbonate + ATP = L-threonylcarbamoyladenylate + diphosphate + H2O</text>
        <dbReference type="Rhea" id="RHEA:36407"/>
        <dbReference type="ChEBI" id="CHEBI:15377"/>
        <dbReference type="ChEBI" id="CHEBI:17544"/>
        <dbReference type="ChEBI" id="CHEBI:30616"/>
        <dbReference type="ChEBI" id="CHEBI:33019"/>
        <dbReference type="ChEBI" id="CHEBI:57926"/>
        <dbReference type="ChEBI" id="CHEBI:73682"/>
        <dbReference type="EC" id="2.7.7.87"/>
    </reaction>
</comment>
<evidence type="ECO:0000256" key="2">
    <source>
        <dbReference type="ARBA" id="ARBA00007663"/>
    </source>
</evidence>
<dbReference type="PANTHER" id="PTHR17490">
    <property type="entry name" value="SUA5"/>
    <property type="match status" value="1"/>
</dbReference>
<comment type="similarity">
    <text evidence="2">Belongs to the SUA5 family.</text>
</comment>
<evidence type="ECO:0000256" key="4">
    <source>
        <dbReference type="ARBA" id="ARBA00022490"/>
    </source>
</evidence>
<dbReference type="PANTHER" id="PTHR17490:SF18">
    <property type="entry name" value="THREONYLCARBAMOYL-AMP SYNTHASE"/>
    <property type="match status" value="1"/>
</dbReference>
<dbReference type="PROSITE" id="PS51163">
    <property type="entry name" value="YRDC"/>
    <property type="match status" value="1"/>
</dbReference>
<comment type="subcellular location">
    <subcellularLocation>
        <location evidence="1">Cytoplasm</location>
    </subcellularLocation>
</comment>
<dbReference type="GO" id="GO:0000049">
    <property type="term" value="F:tRNA binding"/>
    <property type="evidence" value="ECO:0007669"/>
    <property type="project" value="TreeGrafter"/>
</dbReference>
<dbReference type="GO" id="GO:0061710">
    <property type="term" value="F:L-threonylcarbamoyladenylate synthase"/>
    <property type="evidence" value="ECO:0007669"/>
    <property type="project" value="UniProtKB-EC"/>
</dbReference>
<evidence type="ECO:0000256" key="3">
    <source>
        <dbReference type="ARBA" id="ARBA00012584"/>
    </source>
</evidence>
<dbReference type="InterPro" id="IPR050156">
    <property type="entry name" value="TC-AMP_synthase_SUA5"/>
</dbReference>
<dbReference type="Gene3D" id="3.90.870.10">
    <property type="entry name" value="DHBP synthase"/>
    <property type="match status" value="1"/>
</dbReference>
<accession>A0A381VT42</accession>
<feature type="domain" description="YrdC-like" evidence="7">
    <location>
        <begin position="11"/>
        <end position="197"/>
    </location>
</feature>
<dbReference type="Pfam" id="PF01300">
    <property type="entry name" value="Sua5_yciO_yrdC"/>
    <property type="match status" value="1"/>
</dbReference>
<dbReference type="AlphaFoldDB" id="A0A381VT42"/>
<evidence type="ECO:0000256" key="1">
    <source>
        <dbReference type="ARBA" id="ARBA00004496"/>
    </source>
</evidence>